<organism evidence="2">
    <name type="scientific">marine sediment metagenome</name>
    <dbReference type="NCBI Taxonomy" id="412755"/>
    <lineage>
        <taxon>unclassified sequences</taxon>
        <taxon>metagenomes</taxon>
        <taxon>ecological metagenomes</taxon>
    </lineage>
</organism>
<dbReference type="InterPro" id="IPR018649">
    <property type="entry name" value="SHOCT"/>
</dbReference>
<feature type="non-terminal residue" evidence="2">
    <location>
        <position position="1"/>
    </location>
</feature>
<accession>A0A0F9F358</accession>
<reference evidence="2" key="1">
    <citation type="journal article" date="2015" name="Nature">
        <title>Complex archaea that bridge the gap between prokaryotes and eukaryotes.</title>
        <authorList>
            <person name="Spang A."/>
            <person name="Saw J.H."/>
            <person name="Jorgensen S.L."/>
            <person name="Zaremba-Niedzwiedzka K."/>
            <person name="Martijn J."/>
            <person name="Lind A.E."/>
            <person name="van Eijk R."/>
            <person name="Schleper C."/>
            <person name="Guy L."/>
            <person name="Ettema T.J."/>
        </authorList>
    </citation>
    <scope>NUCLEOTIDE SEQUENCE</scope>
</reference>
<name>A0A0F9F358_9ZZZZ</name>
<dbReference type="EMBL" id="LAZR01032159">
    <property type="protein sequence ID" value="KKL51685.1"/>
    <property type="molecule type" value="Genomic_DNA"/>
</dbReference>
<comment type="caution">
    <text evidence="2">The sequence shown here is derived from an EMBL/GenBank/DDBJ whole genome shotgun (WGS) entry which is preliminary data.</text>
</comment>
<evidence type="ECO:0000313" key="2">
    <source>
        <dbReference type="EMBL" id="KKL51685.1"/>
    </source>
</evidence>
<dbReference type="AlphaFoldDB" id="A0A0F9F358"/>
<sequence>AFVVTDKRLYVMKWGSMLGQDLGSRCIAFEFGNITGIEIKKSVMSGTVEILSPATKSSQKTYWGRGEDSAARSDNVVTFQTSRFKHFQRAVNTVRELIADYHDQDNSRRSETGNPDYISELEKLAELKEKGIVTEEEFAAKKKNLLGL</sequence>
<protein>
    <recommendedName>
        <fullName evidence="1">SHOCT domain-containing protein</fullName>
    </recommendedName>
</protein>
<proteinExistence type="predicted"/>
<evidence type="ECO:0000259" key="1">
    <source>
        <dbReference type="Pfam" id="PF09851"/>
    </source>
</evidence>
<gene>
    <name evidence="2" type="ORF">LCGC14_2293000</name>
</gene>
<dbReference type="Pfam" id="PF09851">
    <property type="entry name" value="SHOCT"/>
    <property type="match status" value="1"/>
</dbReference>
<feature type="domain" description="SHOCT" evidence="1">
    <location>
        <begin position="120"/>
        <end position="146"/>
    </location>
</feature>